<keyword evidence="2" id="KW-1185">Reference proteome</keyword>
<dbReference type="AlphaFoldDB" id="A0A1M5E9J5"/>
<proteinExistence type="predicted"/>
<sequence>MLSWFKKTIECDFDKRFSHFLKAGWFTKQEYNRIKNLFYQLPKERQNSLLSWGDSD</sequence>
<dbReference type="EMBL" id="FQUM01000008">
    <property type="protein sequence ID" value="SHF75855.1"/>
    <property type="molecule type" value="Genomic_DNA"/>
</dbReference>
<name>A0A1M5E9J5_9BACT</name>
<reference evidence="1 2" key="1">
    <citation type="submission" date="2016-11" db="EMBL/GenBank/DDBJ databases">
        <authorList>
            <person name="Jaros S."/>
            <person name="Januszkiewicz K."/>
            <person name="Wedrychowicz H."/>
        </authorList>
    </citation>
    <scope>NUCLEOTIDE SEQUENCE [LARGE SCALE GENOMIC DNA]</scope>
    <source>
        <strain evidence="1 2">DSM 26910</strain>
    </source>
</reference>
<evidence type="ECO:0000313" key="1">
    <source>
        <dbReference type="EMBL" id="SHF75855.1"/>
    </source>
</evidence>
<evidence type="ECO:0000313" key="2">
    <source>
        <dbReference type="Proteomes" id="UP000184164"/>
    </source>
</evidence>
<organism evidence="1 2">
    <name type="scientific">Mariniphaga anaerophila</name>
    <dbReference type="NCBI Taxonomy" id="1484053"/>
    <lineage>
        <taxon>Bacteria</taxon>
        <taxon>Pseudomonadati</taxon>
        <taxon>Bacteroidota</taxon>
        <taxon>Bacteroidia</taxon>
        <taxon>Marinilabiliales</taxon>
        <taxon>Prolixibacteraceae</taxon>
        <taxon>Mariniphaga</taxon>
    </lineage>
</organism>
<protein>
    <submittedName>
        <fullName evidence="1">Uncharacterized protein</fullName>
    </submittedName>
</protein>
<gene>
    <name evidence="1" type="ORF">SAMN05444274_108137</name>
</gene>
<dbReference type="Proteomes" id="UP000184164">
    <property type="component" value="Unassembled WGS sequence"/>
</dbReference>
<accession>A0A1M5E9J5</accession>